<dbReference type="Gene3D" id="3.40.109.10">
    <property type="entry name" value="NADH Oxidase"/>
    <property type="match status" value="1"/>
</dbReference>
<reference evidence="2 3" key="1">
    <citation type="submission" date="2024-03" db="EMBL/GenBank/DDBJ databases">
        <title>Aureococcus anophagefferens CCMP1851 and Kratosvirus quantuckense: Draft genome of a second virus-susceptible host strain in the model system.</title>
        <authorList>
            <person name="Chase E."/>
            <person name="Truchon A.R."/>
            <person name="Schepens W."/>
            <person name="Wilhelm S.W."/>
        </authorList>
    </citation>
    <scope>NUCLEOTIDE SEQUENCE [LARGE SCALE GENOMIC DNA]</scope>
    <source>
        <strain evidence="2 3">CCMP1851</strain>
    </source>
</reference>
<dbReference type="EMBL" id="JBBJCI010000356">
    <property type="protein sequence ID" value="KAK7233729.1"/>
    <property type="molecule type" value="Genomic_DNA"/>
</dbReference>
<feature type="domain" description="Nitroreductase" evidence="1">
    <location>
        <begin position="36"/>
        <end position="94"/>
    </location>
</feature>
<feature type="domain" description="Nitroreductase" evidence="1">
    <location>
        <begin position="109"/>
        <end position="178"/>
    </location>
</feature>
<organism evidence="2 3">
    <name type="scientific">Aureococcus anophagefferens</name>
    <name type="common">Harmful bloom alga</name>
    <dbReference type="NCBI Taxonomy" id="44056"/>
    <lineage>
        <taxon>Eukaryota</taxon>
        <taxon>Sar</taxon>
        <taxon>Stramenopiles</taxon>
        <taxon>Ochrophyta</taxon>
        <taxon>Pelagophyceae</taxon>
        <taxon>Pelagomonadales</taxon>
        <taxon>Pelagomonadaceae</taxon>
        <taxon>Aureococcus</taxon>
    </lineage>
</organism>
<proteinExistence type="predicted"/>
<dbReference type="SUPFAM" id="SSF55469">
    <property type="entry name" value="FMN-dependent nitroreductase-like"/>
    <property type="match status" value="1"/>
</dbReference>
<sequence>MDLSTDLPLLVASAAAALLGTLLLFGGKSSGRTILLTRRSHVKYAKKKVPQAAVDRALEAAILAPNHFLSEPWRFYQCGAETIKKFAALNADKADACLAVPGMMVVTLTSKHKLDEKLGLEDHAAVSCAVQNFMLSLHAEGLASKWMTGAMGIAPEKILEAVGAPEGEKMMAVVWFGYAGEKKATPPKRKLGVAGCYTKLA</sequence>
<dbReference type="InterPro" id="IPR000415">
    <property type="entry name" value="Nitroreductase-like"/>
</dbReference>
<dbReference type="InterPro" id="IPR029479">
    <property type="entry name" value="Nitroreductase"/>
</dbReference>
<protein>
    <submittedName>
        <fullName evidence="2">Plastid-lipid associated protein / fibrillin family protein</fullName>
    </submittedName>
</protein>
<accession>A0ABR1FMT3</accession>
<gene>
    <name evidence="2" type="ORF">SO694_001010100</name>
</gene>
<name>A0ABR1FMT3_AURAN</name>
<dbReference type="Pfam" id="PF00881">
    <property type="entry name" value="Nitroreductase"/>
    <property type="match status" value="2"/>
</dbReference>
<dbReference type="PANTHER" id="PTHR43821:SF1">
    <property type="entry name" value="NAD(P)H NITROREDUCTASE YDJA-RELATED"/>
    <property type="match status" value="1"/>
</dbReference>
<comment type="caution">
    <text evidence="2">The sequence shown here is derived from an EMBL/GenBank/DDBJ whole genome shotgun (WGS) entry which is preliminary data.</text>
</comment>
<keyword evidence="3" id="KW-1185">Reference proteome</keyword>
<dbReference type="Proteomes" id="UP001363151">
    <property type="component" value="Unassembled WGS sequence"/>
</dbReference>
<evidence type="ECO:0000313" key="3">
    <source>
        <dbReference type="Proteomes" id="UP001363151"/>
    </source>
</evidence>
<dbReference type="InterPro" id="IPR052530">
    <property type="entry name" value="NAD(P)H_nitroreductase"/>
</dbReference>
<dbReference type="PANTHER" id="PTHR43821">
    <property type="entry name" value="NAD(P)H NITROREDUCTASE YDJA-RELATED"/>
    <property type="match status" value="1"/>
</dbReference>
<evidence type="ECO:0000259" key="1">
    <source>
        <dbReference type="Pfam" id="PF00881"/>
    </source>
</evidence>
<evidence type="ECO:0000313" key="2">
    <source>
        <dbReference type="EMBL" id="KAK7233729.1"/>
    </source>
</evidence>